<feature type="domain" description="HTH cro/C1-type" evidence="1">
    <location>
        <begin position="8"/>
        <end position="62"/>
    </location>
</feature>
<dbReference type="Pfam" id="PF13560">
    <property type="entry name" value="HTH_31"/>
    <property type="match status" value="1"/>
</dbReference>
<reference evidence="2 3" key="1">
    <citation type="submission" date="2016-12" db="EMBL/GenBank/DDBJ databases">
        <title>The draft genome sequence of Actinophytocola xinjiangensis.</title>
        <authorList>
            <person name="Wang W."/>
            <person name="Yuan L."/>
        </authorList>
    </citation>
    <scope>NUCLEOTIDE SEQUENCE [LARGE SCALE GENOMIC DNA]</scope>
    <source>
        <strain evidence="2 3">CGMCC 4.4663</strain>
    </source>
</reference>
<dbReference type="EMBL" id="MSIF01000005">
    <property type="protein sequence ID" value="OLF11192.1"/>
    <property type="molecule type" value="Genomic_DNA"/>
</dbReference>
<dbReference type="CDD" id="cd00093">
    <property type="entry name" value="HTH_XRE"/>
    <property type="match status" value="1"/>
</dbReference>
<evidence type="ECO:0000313" key="2">
    <source>
        <dbReference type="EMBL" id="OLF11192.1"/>
    </source>
</evidence>
<accession>A0A7Z0WN04</accession>
<dbReference type="RefSeq" id="WP_075133353.1">
    <property type="nucleotide sequence ID" value="NZ_MSIF01000005.1"/>
</dbReference>
<proteinExistence type="predicted"/>
<evidence type="ECO:0000259" key="1">
    <source>
        <dbReference type="PROSITE" id="PS50943"/>
    </source>
</evidence>
<dbReference type="Gene3D" id="1.10.260.40">
    <property type="entry name" value="lambda repressor-like DNA-binding domains"/>
    <property type="match status" value="1"/>
</dbReference>
<dbReference type="PROSITE" id="PS50943">
    <property type="entry name" value="HTH_CROC1"/>
    <property type="match status" value="1"/>
</dbReference>
<gene>
    <name evidence="2" type="ORF">BLA60_14550</name>
</gene>
<dbReference type="SMART" id="SM00530">
    <property type="entry name" value="HTH_XRE"/>
    <property type="match status" value="1"/>
</dbReference>
<dbReference type="AlphaFoldDB" id="A0A7Z0WN04"/>
<name>A0A7Z0WN04_9PSEU</name>
<comment type="caution">
    <text evidence="2">The sequence shown here is derived from an EMBL/GenBank/DDBJ whole genome shotgun (WGS) entry which is preliminary data.</text>
</comment>
<sequence length="326" mass="35832">MDSFGAALRRLRKAAGLSQPQLAKLVPISQSSLSRYETGRQAADQATIDRLEELLDGNGALSALAHRPAQPDDPERLQHVVTHPRSVDPEALASLARLLAESRRLEDRFGPWLMVGPAVGYVRLLERLTSEARGPLRSEVVDLAAQWAQFTGWLHAATDQGSRAAHWFDRTLEWSAESNNPTLTANALSYKGHLAWMTGRTGPMIGLSHAARRNPDTHVSQRAFDAMQEARGHAMAGDLAAADRTLGLATDLAAQVPDAGNPPAWSYFYAPAFWTLQQGLVHRYFPTRHESAAELLRSGIAALPHDQQSAEWLGDYRRALEFVQPT</sequence>
<evidence type="ECO:0000313" key="3">
    <source>
        <dbReference type="Proteomes" id="UP000185696"/>
    </source>
</evidence>
<organism evidence="2 3">
    <name type="scientific">Actinophytocola xinjiangensis</name>
    <dbReference type="NCBI Taxonomy" id="485602"/>
    <lineage>
        <taxon>Bacteria</taxon>
        <taxon>Bacillati</taxon>
        <taxon>Actinomycetota</taxon>
        <taxon>Actinomycetes</taxon>
        <taxon>Pseudonocardiales</taxon>
        <taxon>Pseudonocardiaceae</taxon>
    </lineage>
</organism>
<dbReference type="Proteomes" id="UP000185696">
    <property type="component" value="Unassembled WGS sequence"/>
</dbReference>
<protein>
    <recommendedName>
        <fullName evidence="1">HTH cro/C1-type domain-containing protein</fullName>
    </recommendedName>
</protein>
<dbReference type="GO" id="GO:0003677">
    <property type="term" value="F:DNA binding"/>
    <property type="evidence" value="ECO:0007669"/>
    <property type="project" value="InterPro"/>
</dbReference>
<dbReference type="OrthoDB" id="3698213at2"/>
<dbReference type="SUPFAM" id="SSF47413">
    <property type="entry name" value="lambda repressor-like DNA-binding domains"/>
    <property type="match status" value="1"/>
</dbReference>
<dbReference type="InterPro" id="IPR001387">
    <property type="entry name" value="Cro/C1-type_HTH"/>
</dbReference>
<dbReference type="InterPro" id="IPR010982">
    <property type="entry name" value="Lambda_DNA-bd_dom_sf"/>
</dbReference>
<keyword evidence="3" id="KW-1185">Reference proteome</keyword>